<reference evidence="1" key="1">
    <citation type="submission" date="2007-10" db="EMBL/GenBank/DDBJ databases">
        <title>Complete sequence of Methanococcus maripaludis C6.</title>
        <authorList>
            <consortium name="US DOE Joint Genome Institute"/>
            <person name="Copeland A."/>
            <person name="Lucas S."/>
            <person name="Lapidus A."/>
            <person name="Barry K."/>
            <person name="Glavina del Rio T."/>
            <person name="Dalin E."/>
            <person name="Tice H."/>
            <person name="Pitluck S."/>
            <person name="Clum A."/>
            <person name="Schmutz J."/>
            <person name="Larimer F."/>
            <person name="Land M."/>
            <person name="Hauser L."/>
            <person name="Kyrpides N."/>
            <person name="Mikhailova N."/>
            <person name="Sieprawska-Lupa M."/>
            <person name="Whitman W.B."/>
            <person name="Richardson P."/>
        </authorList>
    </citation>
    <scope>NUCLEOTIDE SEQUENCE [LARGE SCALE GENOMIC DNA]</scope>
    <source>
        <strain evidence="1">C6</strain>
    </source>
</reference>
<dbReference type="HOGENOM" id="CLU_1901950_0_0_2"/>
<gene>
    <name evidence="1" type="ordered locus">MmarC6_0161</name>
</gene>
<dbReference type="EMBL" id="CP000867">
    <property type="protein sequence ID" value="ABX00984.1"/>
    <property type="molecule type" value="Genomic_DNA"/>
</dbReference>
<name>A9A7N6_METM6</name>
<protein>
    <submittedName>
        <fullName evidence="1">Uncharacterized protein</fullName>
    </submittedName>
</protein>
<dbReference type="eggNOG" id="arCOG07634">
    <property type="taxonomic scope" value="Archaea"/>
</dbReference>
<accession>A9A7N6</accession>
<organism evidence="1">
    <name type="scientific">Methanococcus maripaludis (strain C6 / ATCC BAA-1332)</name>
    <dbReference type="NCBI Taxonomy" id="444158"/>
    <lineage>
        <taxon>Archaea</taxon>
        <taxon>Methanobacteriati</taxon>
        <taxon>Methanobacteriota</taxon>
        <taxon>Methanomada group</taxon>
        <taxon>Methanococci</taxon>
        <taxon>Methanococcales</taxon>
        <taxon>Methanococcaceae</taxon>
        <taxon>Methanococcus</taxon>
    </lineage>
</organism>
<dbReference type="KEGG" id="mmx:MmarC6_0161"/>
<dbReference type="AlphaFoldDB" id="A9A7N6"/>
<proteinExistence type="predicted"/>
<evidence type="ECO:0000313" key="1">
    <source>
        <dbReference type="EMBL" id="ABX00984.1"/>
    </source>
</evidence>
<sequence length="133" mass="15914">MHLIRNSNNFEECIKNNVEIVLKIPGILEVISQEISIAENMLLLHHNKHFSFEIPKSSKYALDYFNYLQENILYNTYCKKCLDMNILESENHYIYELNVENAPMHRHELFIEYICNEFNNYIEILDKLKKAVV</sequence>